<dbReference type="Proteomes" id="UP000184123">
    <property type="component" value="Unassembled WGS sequence"/>
</dbReference>
<evidence type="ECO:0000313" key="3">
    <source>
        <dbReference type="Proteomes" id="UP000184123"/>
    </source>
</evidence>
<name>A0A1M7J425_9GAMM</name>
<dbReference type="STRING" id="44933.SAMN05660971_03079"/>
<reference evidence="2 3" key="1">
    <citation type="submission" date="2016-11" db="EMBL/GenBank/DDBJ databases">
        <authorList>
            <person name="Jaros S."/>
            <person name="Januszkiewicz K."/>
            <person name="Wedrychowicz H."/>
        </authorList>
    </citation>
    <scope>NUCLEOTIDE SEQUENCE [LARGE SCALE GENOMIC DNA]</scope>
    <source>
        <strain evidence="2 3">DSM 4740</strain>
    </source>
</reference>
<protein>
    <submittedName>
        <fullName evidence="2">Extensin-like protein C-terminus</fullName>
    </submittedName>
</protein>
<evidence type="ECO:0000313" key="2">
    <source>
        <dbReference type="EMBL" id="SHM47147.1"/>
    </source>
</evidence>
<feature type="domain" description="Extensin-like C-terminal" evidence="1">
    <location>
        <begin position="53"/>
        <end position="150"/>
    </location>
</feature>
<gene>
    <name evidence="2" type="ORF">SAMN05660971_03079</name>
</gene>
<dbReference type="Pfam" id="PF06904">
    <property type="entry name" value="Extensin-like_C"/>
    <property type="match status" value="1"/>
</dbReference>
<dbReference type="EMBL" id="FRCA01000008">
    <property type="protein sequence ID" value="SHM47147.1"/>
    <property type="molecule type" value="Genomic_DNA"/>
</dbReference>
<dbReference type="AlphaFoldDB" id="A0A1M7J425"/>
<accession>A0A1M7J425</accession>
<dbReference type="InterPro" id="IPR009683">
    <property type="entry name" value="Extensin-like_C"/>
</dbReference>
<evidence type="ECO:0000259" key="1">
    <source>
        <dbReference type="Pfam" id="PF06904"/>
    </source>
</evidence>
<sequence length="168" mass="18955">MRRITWWLAVACLVVGVWALPLQWLPWTPLTLDMPPGLFMTLKLTRLSDDPAACRALLAEDPAIRVEAVDDFTSGDCRLTNLVRVQRTAVEWSSSYLAHCPLAVAWVIYERHRLMDVAQTTLGSSVVRVEHLGSLACRNIYGRQQARRSQPRQLISPLSSWRTVSESA</sequence>
<proteinExistence type="predicted"/>
<organism evidence="2 3">
    <name type="scientific">Halomonas cupida</name>
    <dbReference type="NCBI Taxonomy" id="44933"/>
    <lineage>
        <taxon>Bacteria</taxon>
        <taxon>Pseudomonadati</taxon>
        <taxon>Pseudomonadota</taxon>
        <taxon>Gammaproteobacteria</taxon>
        <taxon>Oceanospirillales</taxon>
        <taxon>Halomonadaceae</taxon>
        <taxon>Halomonas</taxon>
    </lineage>
</organism>